<dbReference type="EMBL" id="NBIV01000261">
    <property type="protein sequence ID" value="PXF40762.1"/>
    <property type="molecule type" value="Genomic_DNA"/>
</dbReference>
<evidence type="ECO:0000259" key="2">
    <source>
        <dbReference type="Pfam" id="PF00501"/>
    </source>
</evidence>
<dbReference type="InterPro" id="IPR042099">
    <property type="entry name" value="ANL_N_sf"/>
</dbReference>
<dbReference type="PANTHER" id="PTHR43201:SF8">
    <property type="entry name" value="ACYL-COA SYNTHETASE FAMILY MEMBER 3"/>
    <property type="match status" value="1"/>
</dbReference>
<accession>A0A2V3IFD3</accession>
<keyword evidence="5" id="KW-1185">Reference proteome</keyword>
<reference evidence="4 5" key="1">
    <citation type="journal article" date="2018" name="Mol. Biol. Evol.">
        <title>Analysis of the draft genome of the red seaweed Gracilariopsis chorda provides insights into genome size evolution in Rhodophyta.</title>
        <authorList>
            <person name="Lee J."/>
            <person name="Yang E.C."/>
            <person name="Graf L."/>
            <person name="Yang J.H."/>
            <person name="Qiu H."/>
            <person name="Zel Zion U."/>
            <person name="Chan C.X."/>
            <person name="Stephens T.G."/>
            <person name="Weber A.P.M."/>
            <person name="Boo G.H."/>
            <person name="Boo S.M."/>
            <person name="Kim K.M."/>
            <person name="Shin Y."/>
            <person name="Jung M."/>
            <person name="Lee S.J."/>
            <person name="Yim H.S."/>
            <person name="Lee J.H."/>
            <person name="Bhattacharya D."/>
            <person name="Yoon H.S."/>
        </authorList>
    </citation>
    <scope>NUCLEOTIDE SEQUENCE [LARGE SCALE GENOMIC DNA]</scope>
    <source>
        <strain evidence="4 5">SKKU-2015</strain>
        <tissue evidence="4">Whole body</tissue>
    </source>
</reference>
<dbReference type="Gene3D" id="3.40.50.12780">
    <property type="entry name" value="N-terminal domain of ligase-like"/>
    <property type="match status" value="1"/>
</dbReference>
<feature type="domain" description="AMP-dependent synthetase/ligase" evidence="2">
    <location>
        <begin position="18"/>
        <end position="355"/>
    </location>
</feature>
<dbReference type="InterPro" id="IPR000873">
    <property type="entry name" value="AMP-dep_synth/lig_dom"/>
</dbReference>
<protein>
    <submittedName>
        <fullName evidence="4">Malonate--CoA ligase</fullName>
    </submittedName>
</protein>
<dbReference type="SUPFAM" id="SSF56801">
    <property type="entry name" value="Acetyl-CoA synthetase-like"/>
    <property type="match status" value="1"/>
</dbReference>
<dbReference type="Pfam" id="PF00501">
    <property type="entry name" value="AMP-binding"/>
    <property type="match status" value="1"/>
</dbReference>
<dbReference type="PROSITE" id="PS00455">
    <property type="entry name" value="AMP_BINDING"/>
    <property type="match status" value="1"/>
</dbReference>
<feature type="domain" description="AMP-binding enzyme C-terminal" evidence="3">
    <location>
        <begin position="408"/>
        <end position="482"/>
    </location>
</feature>
<dbReference type="InterPro" id="IPR045851">
    <property type="entry name" value="AMP-bd_C_sf"/>
</dbReference>
<evidence type="ECO:0000313" key="4">
    <source>
        <dbReference type="EMBL" id="PXF40762.1"/>
    </source>
</evidence>
<organism evidence="4 5">
    <name type="scientific">Gracilariopsis chorda</name>
    <dbReference type="NCBI Taxonomy" id="448386"/>
    <lineage>
        <taxon>Eukaryota</taxon>
        <taxon>Rhodophyta</taxon>
        <taxon>Florideophyceae</taxon>
        <taxon>Rhodymeniophycidae</taxon>
        <taxon>Gracilariales</taxon>
        <taxon>Gracilariaceae</taxon>
        <taxon>Gracilariopsis</taxon>
    </lineage>
</organism>
<dbReference type="InterPro" id="IPR020845">
    <property type="entry name" value="AMP-binding_CS"/>
</dbReference>
<dbReference type="OrthoDB" id="412at2759"/>
<dbReference type="Gene3D" id="3.30.300.30">
    <property type="match status" value="1"/>
</dbReference>
<dbReference type="Proteomes" id="UP000247409">
    <property type="component" value="Unassembled WGS sequence"/>
</dbReference>
<dbReference type="STRING" id="448386.A0A2V3IFD3"/>
<name>A0A2V3IFD3_9FLOR</name>
<comment type="caution">
    <text evidence="4">The sequence shown here is derived from an EMBL/GenBank/DDBJ whole genome shotgun (WGS) entry which is preliminary data.</text>
</comment>
<dbReference type="InterPro" id="IPR025110">
    <property type="entry name" value="AMP-bd_C"/>
</dbReference>
<dbReference type="GO" id="GO:0031956">
    <property type="term" value="F:medium-chain fatty acid-CoA ligase activity"/>
    <property type="evidence" value="ECO:0007669"/>
    <property type="project" value="TreeGrafter"/>
</dbReference>
<evidence type="ECO:0000313" key="5">
    <source>
        <dbReference type="Proteomes" id="UP000247409"/>
    </source>
</evidence>
<dbReference type="AlphaFoldDB" id="A0A2V3IFD3"/>
<dbReference type="PANTHER" id="PTHR43201">
    <property type="entry name" value="ACYL-COA SYNTHETASE"/>
    <property type="match status" value="1"/>
</dbReference>
<gene>
    <name evidence="4" type="ORF">BWQ96_09524</name>
</gene>
<proteinExistence type="inferred from homology"/>
<evidence type="ECO:0000256" key="1">
    <source>
        <dbReference type="ARBA" id="ARBA00006432"/>
    </source>
</evidence>
<comment type="similarity">
    <text evidence="1">Belongs to the ATP-dependent AMP-binding enzyme family.</text>
</comment>
<dbReference type="GO" id="GO:0006631">
    <property type="term" value="P:fatty acid metabolic process"/>
    <property type="evidence" value="ECO:0007669"/>
    <property type="project" value="TreeGrafter"/>
</dbReference>
<sequence>MRMRAHSFFAALRAHVATKRAVVDASAQFSYSSLLRQALALRDRLPSGANVGVFLQPTAALVPALLAVWASGSTAVPLSPLFPAAALSPLLDVIDPAAIVTSQGLRHALPPFTNAVELVENAQPSEREIDYPAVCDELAPLMPSTALIFFTSGTTGHPKGVVWTQHMLMYQLQTLSKAWKWSSADRILNVLPLHHIHGMVNVVLSAIFNGATLEMHSAFDAHSVWRSILGEGEFQPPTVFMAVPAVYKKLILYYNAASPADQNAMRQAAASLRLYVCGSASLSKSDFDAWQHISGHTILERYGMTETGMTLSNLYEDRHHGLLGCPLPGVQVRVEGEHQTGQLLVKGPGVFQQYYRMPDVTERSFTPDGWFKTGDVVSIDEPTGYYKLLGRESSDIIKTGGYKVSALEIEDVIRDCHGVVDCCVLGVPDDVLGQRIAAAIIVDDTKDVLNSVRQRVEQFLPKYKMPRQYHVVDDFPRNVLGKVQKQMLRLRLGLAS</sequence>
<evidence type="ECO:0000259" key="3">
    <source>
        <dbReference type="Pfam" id="PF13193"/>
    </source>
</evidence>
<dbReference type="Pfam" id="PF13193">
    <property type="entry name" value="AMP-binding_C"/>
    <property type="match status" value="1"/>
</dbReference>
<keyword evidence="4" id="KW-0436">Ligase</keyword>